<proteinExistence type="predicted"/>
<evidence type="ECO:0000313" key="4">
    <source>
        <dbReference type="EMBL" id="KIS69307.1"/>
    </source>
</evidence>
<keyword evidence="2" id="KW-1133">Transmembrane helix</keyword>
<dbReference type="Proteomes" id="UP000000561">
    <property type="component" value="Chromosome 6"/>
</dbReference>
<feature type="region of interest" description="Disordered" evidence="1">
    <location>
        <begin position="405"/>
        <end position="424"/>
    </location>
</feature>
<feature type="compositionally biased region" description="Acidic residues" evidence="1">
    <location>
        <begin position="413"/>
        <end position="424"/>
    </location>
</feature>
<dbReference type="EMBL" id="CM003145">
    <property type="protein sequence ID" value="KIS69307.1"/>
    <property type="molecule type" value="Genomic_DNA"/>
</dbReference>
<keyword evidence="5" id="KW-1185">Reference proteome</keyword>
<dbReference type="STRING" id="237631.A0A0D1C6U0"/>
<evidence type="ECO:0000259" key="3">
    <source>
        <dbReference type="Pfam" id="PF13373"/>
    </source>
</evidence>
<keyword evidence="2" id="KW-0812">Transmembrane</keyword>
<evidence type="ECO:0000256" key="1">
    <source>
        <dbReference type="SAM" id="MobiDB-lite"/>
    </source>
</evidence>
<gene>
    <name evidence="4" type="ORF">UMAG_10302</name>
</gene>
<dbReference type="InterPro" id="IPR045226">
    <property type="entry name" value="Dsc3"/>
</dbReference>
<dbReference type="OrthoDB" id="2556122at2759"/>
<dbReference type="GO" id="GO:0005783">
    <property type="term" value="C:endoplasmic reticulum"/>
    <property type="evidence" value="ECO:0000318"/>
    <property type="project" value="GO_Central"/>
</dbReference>
<feature type="region of interest" description="Disordered" evidence="1">
    <location>
        <begin position="1"/>
        <end position="27"/>
    </location>
</feature>
<organism evidence="4 5">
    <name type="scientific">Mycosarcoma maydis</name>
    <name type="common">Corn smut fungus</name>
    <name type="synonym">Ustilago maydis</name>
    <dbReference type="NCBI Taxonomy" id="5270"/>
    <lineage>
        <taxon>Eukaryota</taxon>
        <taxon>Fungi</taxon>
        <taxon>Dikarya</taxon>
        <taxon>Basidiomycota</taxon>
        <taxon>Ustilaginomycotina</taxon>
        <taxon>Ustilaginomycetes</taxon>
        <taxon>Ustilaginales</taxon>
        <taxon>Ustilaginaceae</taxon>
        <taxon>Mycosarcoma</taxon>
    </lineage>
</organism>
<sequence>MELTQRASDGIHLDVGQGSSSPPPTLQADIRVRPITIRFTEPGVRDLRLHLHSITSLRAVPFKRSDIHVHSGRPEQRLIFDFDTEDQQTVATRAPTSHQEDFREEDELVRDVIESLSADGLMGGDSSRQTLRDLALDDDAHRAGKSGVNDESAEHSDADEEARSNGLANEEDIERGTVEMKEMSLGEMVDWLSAKTNEVIRGDGSDDSGTTPFNAQEGGKGKKREPTWYSDHIRLTIRTARVVYIQCSVGELSTRPSHPLPSNALTNPLIDINSSDLAVPDAPEVDRSTSPTSRNRGFNRLLDAGLTHDEISTIRAQFRTSHPLHTSYDLIQEREHAQHLLEMEESWMDTFNATTNDGGGLGDFGEPASSAEAYTTVMQGLMVGFFVPPLIPLFWFRHKPHPSSLPSAAMRQEDDENDDDDEQQWEMECSEMSTESVFGSTMQISILYGLVANLIMGIFRYVW</sequence>
<feature type="region of interest" description="Disordered" evidence="1">
    <location>
        <begin position="201"/>
        <end position="226"/>
    </location>
</feature>
<keyword evidence="2" id="KW-0472">Membrane</keyword>
<dbReference type="PANTHER" id="PTHR28049:SF1">
    <property type="entry name" value="DSC E3 UBIQUITIN LIGASE COMPLEX SUBUNIT 3"/>
    <property type="match status" value="1"/>
</dbReference>
<feature type="region of interest" description="Disordered" evidence="1">
    <location>
        <begin position="141"/>
        <end position="175"/>
    </location>
</feature>
<evidence type="ECO:0000313" key="5">
    <source>
        <dbReference type="Proteomes" id="UP000000561"/>
    </source>
</evidence>
<dbReference type="InterPro" id="IPR025390">
    <property type="entry name" value="Dsc3_C"/>
</dbReference>
<dbReference type="KEGG" id="uma:UMAG_10302"/>
<name>A0A0D1C6U0_MYCMD</name>
<dbReference type="eggNOG" id="ENOG502RXWC">
    <property type="taxonomic scope" value="Eukaryota"/>
</dbReference>
<dbReference type="AlphaFoldDB" id="A0A0D1C6U0"/>
<feature type="domain" description="DSC E3 ubiquitin ligase complex subunit 3 C-terminal" evidence="3">
    <location>
        <begin position="296"/>
        <end position="396"/>
    </location>
</feature>
<dbReference type="Pfam" id="PF13373">
    <property type="entry name" value="Dsc3_C"/>
    <property type="match status" value="1"/>
</dbReference>
<protein>
    <recommendedName>
        <fullName evidence="3">DSC E3 ubiquitin ligase complex subunit 3 C-terminal domain-containing protein</fullName>
    </recommendedName>
</protein>
<accession>A0A0D1C6U0</accession>
<dbReference type="GO" id="GO:0044695">
    <property type="term" value="C:Dsc E3 ubiquitin ligase complex"/>
    <property type="evidence" value="ECO:0000318"/>
    <property type="project" value="GO_Central"/>
</dbReference>
<dbReference type="PANTHER" id="PTHR28049">
    <property type="entry name" value="TRANSMEMBRANE PROTEIN YOR223W"/>
    <property type="match status" value="1"/>
</dbReference>
<dbReference type="RefSeq" id="XP_011389185.1">
    <property type="nucleotide sequence ID" value="XM_011390883.1"/>
</dbReference>
<reference evidence="4 5" key="1">
    <citation type="journal article" date="2006" name="Nature">
        <title>Insights from the genome of the biotrophic fungal plant pathogen Ustilago maydis.</title>
        <authorList>
            <person name="Kamper J."/>
            <person name="Kahmann R."/>
            <person name="Bolker M."/>
            <person name="Ma L.J."/>
            <person name="Brefort T."/>
            <person name="Saville B.J."/>
            <person name="Banuett F."/>
            <person name="Kronstad J.W."/>
            <person name="Gold S.E."/>
            <person name="Muller O."/>
            <person name="Perlin M.H."/>
            <person name="Wosten H.A."/>
            <person name="de Vries R."/>
            <person name="Ruiz-Herrera J."/>
            <person name="Reynaga-Pena C.G."/>
            <person name="Snetselaar K."/>
            <person name="McCann M."/>
            <person name="Perez-Martin J."/>
            <person name="Feldbrugge M."/>
            <person name="Basse C.W."/>
            <person name="Steinberg G."/>
            <person name="Ibeas J.I."/>
            <person name="Holloman W."/>
            <person name="Guzman P."/>
            <person name="Farman M."/>
            <person name="Stajich J.E."/>
            <person name="Sentandreu R."/>
            <person name="Gonzalez-Prieto J.M."/>
            <person name="Kennell J.C."/>
            <person name="Molina L."/>
            <person name="Schirawski J."/>
            <person name="Mendoza-Mendoza A."/>
            <person name="Greilinger D."/>
            <person name="Munch K."/>
            <person name="Rossel N."/>
            <person name="Scherer M."/>
            <person name="Vranes M."/>
            <person name="Ladendorf O."/>
            <person name="Vincon V."/>
            <person name="Fuchs U."/>
            <person name="Sandrock B."/>
            <person name="Meng S."/>
            <person name="Ho E.C."/>
            <person name="Cahill M.J."/>
            <person name="Boyce K.J."/>
            <person name="Klose J."/>
            <person name="Klosterman S.J."/>
            <person name="Deelstra H.J."/>
            <person name="Ortiz-Castellanos L."/>
            <person name="Li W."/>
            <person name="Sanchez-Alonso P."/>
            <person name="Schreier P.H."/>
            <person name="Hauser-Hahn I."/>
            <person name="Vaupel M."/>
            <person name="Koopmann E."/>
            <person name="Friedrich G."/>
            <person name="Voss H."/>
            <person name="Schluter T."/>
            <person name="Margolis J."/>
            <person name="Platt D."/>
            <person name="Swimmer C."/>
            <person name="Gnirke A."/>
            <person name="Chen F."/>
            <person name="Vysotskaia V."/>
            <person name="Mannhaupt G."/>
            <person name="Guldener U."/>
            <person name="Munsterkotter M."/>
            <person name="Haase D."/>
            <person name="Oesterheld M."/>
            <person name="Mewes H.W."/>
            <person name="Mauceli E.W."/>
            <person name="DeCaprio D."/>
            <person name="Wade C.M."/>
            <person name="Butler J."/>
            <person name="Young S."/>
            <person name="Jaffe D.B."/>
            <person name="Calvo S."/>
            <person name="Nusbaum C."/>
            <person name="Galagan J."/>
            <person name="Birren B.W."/>
        </authorList>
    </citation>
    <scope>NUCLEOTIDE SEQUENCE [LARGE SCALE GENOMIC DNA]</scope>
    <source>
        <strain evidence="5">DSM 14603 / FGSC 9021 / UM521</strain>
    </source>
</reference>
<evidence type="ECO:0000256" key="2">
    <source>
        <dbReference type="SAM" id="Phobius"/>
    </source>
</evidence>
<dbReference type="GeneID" id="23566350"/>
<dbReference type="InParanoid" id="A0A0D1C6U0"/>
<feature type="transmembrane region" description="Helical" evidence="2">
    <location>
        <begin position="444"/>
        <end position="462"/>
    </location>
</feature>
<dbReference type="VEuPathDB" id="FungiDB:UMAG_10302"/>